<feature type="disulfide bond" description="Redox-active" evidence="18">
    <location>
        <begin position="129"/>
        <end position="135"/>
    </location>
</feature>
<dbReference type="InterPro" id="IPR035671">
    <property type="entry name" value="DsbD_gamma"/>
</dbReference>
<keyword evidence="7 18" id="KW-0732">Signal</keyword>
<dbReference type="GO" id="GO:0005886">
    <property type="term" value="C:plasma membrane"/>
    <property type="evidence" value="ECO:0007669"/>
    <property type="project" value="UniProtKB-SubCell"/>
</dbReference>
<sequence length="595" mass="63735" precursor="true">MRRLWLMILMLIPLLAQAVPGEDPFPAKSGPSLFSEKPDFLSAKDAFIFTSERLASGKTRLYWQIADGYYLYQQRLKFDGLSQEQQPGLPTGEDHHDEYFGQQQVYRQALELTIPASANGQIKVSWQGCADAGLCYPPQSQLVDVGSGNAQPASTEKGNNVGNQAEDEALASGLVQRSLALSLLAFFGLGLLLAFTPCSLPMLPILAGVVVGSGARPARGLALASVYVLSMAMIYAGLGVVAALLGSNLQSTLQQPWLLGSFAVLFVVLALPMFGFFELQLPGFLRDRLDKAGRQRHGGSLLGASALGALSGLMIGPCMTAPLAGALLYIAQSGNALHGALVLFVMGVGMGLPLLLLVTLGTRFLPKPGAWMNLIKGLFGFLLLGTALIMIRPLLAEVLWLGLFGALLIIFAYSAIVQTRPLQRASRLCAPVGLLVGLWGLMMVIGAAAGGDDPWQPLKVYSGSKSSTPSAAHDAFTTIKEPQALDRELAAAAAAGQWVLVDYYADWCVSCKIMEKTVFAKAETLQALNGVRLLRLDVTADNDASRALLDRFNVPGPPTLVWIAPDGSERRDRRITGEVGLDGFLQHWQTTRGRD</sequence>
<dbReference type="Gene3D" id="3.40.30.10">
    <property type="entry name" value="Glutaredoxin"/>
    <property type="match status" value="1"/>
</dbReference>
<feature type="transmembrane region" description="Helical" evidence="18">
    <location>
        <begin position="179"/>
        <end position="209"/>
    </location>
</feature>
<evidence type="ECO:0000256" key="8">
    <source>
        <dbReference type="ARBA" id="ARBA00022748"/>
    </source>
</evidence>
<evidence type="ECO:0000256" key="6">
    <source>
        <dbReference type="ARBA" id="ARBA00022692"/>
    </source>
</evidence>
<dbReference type="EC" id="1.8.1.8" evidence="18"/>
<evidence type="ECO:0000256" key="13">
    <source>
        <dbReference type="ARBA" id="ARBA00023136"/>
    </source>
</evidence>
<keyword evidence="12 18" id="KW-0520">NAD</keyword>
<keyword evidence="9 18" id="KW-0249">Electron transport</keyword>
<dbReference type="Pfam" id="PF13899">
    <property type="entry name" value="Thioredoxin_7"/>
    <property type="match status" value="1"/>
</dbReference>
<dbReference type="InterPro" id="IPR022910">
    <property type="entry name" value="Thiol_diS_interchange_DbsD"/>
</dbReference>
<evidence type="ECO:0000256" key="9">
    <source>
        <dbReference type="ARBA" id="ARBA00022982"/>
    </source>
</evidence>
<feature type="transmembrane region" description="Helical" evidence="18">
    <location>
        <begin position="300"/>
        <end position="330"/>
    </location>
</feature>
<gene>
    <name evidence="18" type="primary">dsbD</name>
    <name evidence="20" type="ORF">BBI10_25785</name>
</gene>
<comment type="subcellular location">
    <subcellularLocation>
        <location evidence="1 18">Cell inner membrane</location>
        <topology evidence="1 18">Multi-pass membrane protein</topology>
    </subcellularLocation>
</comment>
<feature type="transmembrane region" description="Helical" evidence="18">
    <location>
        <begin position="398"/>
        <end position="416"/>
    </location>
</feature>
<evidence type="ECO:0000256" key="11">
    <source>
        <dbReference type="ARBA" id="ARBA00023002"/>
    </source>
</evidence>
<feature type="transmembrane region" description="Helical" evidence="18">
    <location>
        <begin position="336"/>
        <end position="358"/>
    </location>
</feature>
<dbReference type="CDD" id="cd02953">
    <property type="entry name" value="DsbDgamma"/>
    <property type="match status" value="1"/>
</dbReference>
<dbReference type="InterPro" id="IPR036249">
    <property type="entry name" value="Thioredoxin-like_sf"/>
</dbReference>
<feature type="domain" description="Thioredoxin" evidence="19">
    <location>
        <begin position="447"/>
        <end position="593"/>
    </location>
</feature>
<accession>A0A1C2DA20</accession>
<comment type="caution">
    <text evidence="20">The sequence shown here is derived from an EMBL/GenBank/DDBJ whole genome shotgun (WGS) entry which is preliminary data.</text>
</comment>
<keyword evidence="11 18" id="KW-0560">Oxidoreductase</keyword>
<evidence type="ECO:0000313" key="20">
    <source>
        <dbReference type="EMBL" id="OCX11588.1"/>
    </source>
</evidence>
<dbReference type="InterPro" id="IPR028250">
    <property type="entry name" value="DsbDN"/>
</dbReference>
<evidence type="ECO:0000256" key="1">
    <source>
        <dbReference type="ARBA" id="ARBA00004429"/>
    </source>
</evidence>
<feature type="chain" id="PRO_5009005026" description="Thiol:disulfide interchange protein DsbD" evidence="18">
    <location>
        <begin position="19"/>
        <end position="595"/>
    </location>
</feature>
<keyword evidence="8 18" id="KW-0201">Cytochrome c-type biogenesis</keyword>
<keyword evidence="10 18" id="KW-1133">Transmembrane helix</keyword>
<dbReference type="SUPFAM" id="SSF74863">
    <property type="entry name" value="Thiol:disulfide interchange protein DsbD, N-terminal domain (DsbD-alpha)"/>
    <property type="match status" value="1"/>
</dbReference>
<dbReference type="GO" id="GO:0009055">
    <property type="term" value="F:electron transfer activity"/>
    <property type="evidence" value="ECO:0007669"/>
    <property type="project" value="UniProtKB-UniRule"/>
</dbReference>
<dbReference type="InterPro" id="IPR017937">
    <property type="entry name" value="Thioredoxin_CS"/>
</dbReference>
<dbReference type="GO" id="GO:0047134">
    <property type="term" value="F:protein-disulfide reductase [NAD(P)H] activity"/>
    <property type="evidence" value="ECO:0007669"/>
    <property type="project" value="UniProtKB-UniRule"/>
</dbReference>
<comment type="catalytic activity">
    <reaction evidence="17 18">
        <text>[protein]-dithiol + NADP(+) = [protein]-disulfide + NADPH + H(+)</text>
        <dbReference type="Rhea" id="RHEA:18753"/>
        <dbReference type="Rhea" id="RHEA-COMP:10593"/>
        <dbReference type="Rhea" id="RHEA-COMP:10594"/>
        <dbReference type="ChEBI" id="CHEBI:15378"/>
        <dbReference type="ChEBI" id="CHEBI:29950"/>
        <dbReference type="ChEBI" id="CHEBI:50058"/>
        <dbReference type="ChEBI" id="CHEBI:57783"/>
        <dbReference type="ChEBI" id="CHEBI:58349"/>
        <dbReference type="EC" id="1.8.1.8"/>
    </reaction>
</comment>
<dbReference type="Pfam" id="PF11412">
    <property type="entry name" value="DsbD_N"/>
    <property type="match status" value="1"/>
</dbReference>
<dbReference type="PANTHER" id="PTHR32234">
    <property type="entry name" value="THIOL:DISULFIDE INTERCHANGE PROTEIN DSBD"/>
    <property type="match status" value="1"/>
</dbReference>
<dbReference type="RefSeq" id="WP_065993003.1">
    <property type="nucleotide sequence ID" value="NZ_MDEN01000069.1"/>
</dbReference>
<reference evidence="20 21" key="1">
    <citation type="submission" date="2016-08" db="EMBL/GenBank/DDBJ databases">
        <title>Whole genome sequence of Pseudomonas graminis strain UASWS1507, a potential biological control agent for agriculture.</title>
        <authorList>
            <person name="Crovadore J."/>
            <person name="Calmin G."/>
            <person name="Chablais R."/>
            <person name="Cochard B."/>
            <person name="Lefort F."/>
        </authorList>
    </citation>
    <scope>NUCLEOTIDE SEQUENCE [LARGE SCALE GENOMIC DNA]</scope>
    <source>
        <strain evidence="20 21">UASWS1507</strain>
    </source>
</reference>
<evidence type="ECO:0000256" key="18">
    <source>
        <dbReference type="HAMAP-Rule" id="MF_00399"/>
    </source>
</evidence>
<feature type="transmembrane region" description="Helical" evidence="18">
    <location>
        <begin position="221"/>
        <end position="245"/>
    </location>
</feature>
<evidence type="ECO:0000256" key="7">
    <source>
        <dbReference type="ARBA" id="ARBA00022729"/>
    </source>
</evidence>
<evidence type="ECO:0000256" key="12">
    <source>
        <dbReference type="ARBA" id="ARBA00023027"/>
    </source>
</evidence>
<dbReference type="NCBIfam" id="NF001419">
    <property type="entry name" value="PRK00293.1"/>
    <property type="match status" value="1"/>
</dbReference>
<dbReference type="SUPFAM" id="SSF52833">
    <property type="entry name" value="Thioredoxin-like"/>
    <property type="match status" value="1"/>
</dbReference>
<evidence type="ECO:0000256" key="3">
    <source>
        <dbReference type="ARBA" id="ARBA00022448"/>
    </source>
</evidence>
<feature type="signal peptide" evidence="18">
    <location>
        <begin position="1"/>
        <end position="18"/>
    </location>
</feature>
<evidence type="ECO:0000259" key="19">
    <source>
        <dbReference type="PROSITE" id="PS51352"/>
    </source>
</evidence>
<evidence type="ECO:0000256" key="14">
    <source>
        <dbReference type="ARBA" id="ARBA00023157"/>
    </source>
</evidence>
<dbReference type="Proteomes" id="UP000095143">
    <property type="component" value="Unassembled WGS sequence"/>
</dbReference>
<dbReference type="OrthoDB" id="9811036at2"/>
<dbReference type="AlphaFoldDB" id="A0A1C2DA20"/>
<comment type="caution">
    <text evidence="18">Lacks conserved residue(s) required for the propagation of feature annotation.</text>
</comment>
<evidence type="ECO:0000256" key="15">
    <source>
        <dbReference type="ARBA" id="ARBA00023284"/>
    </source>
</evidence>
<dbReference type="EMBL" id="MDEN01000069">
    <property type="protein sequence ID" value="OCX11588.1"/>
    <property type="molecule type" value="Genomic_DNA"/>
</dbReference>
<dbReference type="Gene3D" id="2.60.40.1250">
    <property type="entry name" value="Thiol:disulfide interchange protein DsbD, N-terminal domain"/>
    <property type="match status" value="1"/>
</dbReference>
<feature type="transmembrane region" description="Helical" evidence="18">
    <location>
        <begin position="257"/>
        <end position="279"/>
    </location>
</feature>
<dbReference type="PROSITE" id="PS51352">
    <property type="entry name" value="THIOREDOXIN_2"/>
    <property type="match status" value="1"/>
</dbReference>
<feature type="transmembrane region" description="Helical" evidence="18">
    <location>
        <begin position="428"/>
        <end position="449"/>
    </location>
</feature>
<evidence type="ECO:0000256" key="2">
    <source>
        <dbReference type="ARBA" id="ARBA00007241"/>
    </source>
</evidence>
<keyword evidence="13 18" id="KW-0472">Membrane</keyword>
<evidence type="ECO:0000256" key="5">
    <source>
        <dbReference type="ARBA" id="ARBA00022519"/>
    </source>
</evidence>
<dbReference type="InterPro" id="IPR013766">
    <property type="entry name" value="Thioredoxin_domain"/>
</dbReference>
<dbReference type="GO" id="GO:0017004">
    <property type="term" value="P:cytochrome complex assembly"/>
    <property type="evidence" value="ECO:0007669"/>
    <property type="project" value="UniProtKB-UniRule"/>
</dbReference>
<keyword evidence="3 18" id="KW-0813">Transport</keyword>
<dbReference type="InterPro" id="IPR036929">
    <property type="entry name" value="DsbDN_sf"/>
</dbReference>
<evidence type="ECO:0000313" key="21">
    <source>
        <dbReference type="Proteomes" id="UP000095143"/>
    </source>
</evidence>
<keyword evidence="6 18" id="KW-0812">Transmembrane</keyword>
<organism evidence="20 21">
    <name type="scientific">Pseudomonas graminis</name>
    <dbReference type="NCBI Taxonomy" id="158627"/>
    <lineage>
        <taxon>Bacteria</taxon>
        <taxon>Pseudomonadati</taxon>
        <taxon>Pseudomonadota</taxon>
        <taxon>Gammaproteobacteria</taxon>
        <taxon>Pseudomonadales</taxon>
        <taxon>Pseudomonadaceae</taxon>
        <taxon>Pseudomonas</taxon>
    </lineage>
</organism>
<feature type="transmembrane region" description="Helical" evidence="18">
    <location>
        <begin position="370"/>
        <end position="392"/>
    </location>
</feature>
<evidence type="ECO:0000256" key="10">
    <source>
        <dbReference type="ARBA" id="ARBA00022989"/>
    </source>
</evidence>
<comment type="similarity">
    <text evidence="2 18">Belongs to the thioredoxin family. DsbD subfamily.</text>
</comment>
<keyword evidence="14 18" id="KW-1015">Disulfide bond</keyword>
<evidence type="ECO:0000256" key="16">
    <source>
        <dbReference type="ARBA" id="ARBA00047388"/>
    </source>
</evidence>
<dbReference type="HAMAP" id="MF_00399">
    <property type="entry name" value="DbsD"/>
    <property type="match status" value="1"/>
</dbReference>
<dbReference type="PROSITE" id="PS00194">
    <property type="entry name" value="THIOREDOXIN_1"/>
    <property type="match status" value="1"/>
</dbReference>
<comment type="function">
    <text evidence="18">Required to facilitate the formation of correct disulfide bonds in some periplasmic proteins and for the assembly of the periplasmic c-type cytochromes. Acts by transferring electrons from cytoplasmic thioredoxin to the periplasm. This transfer involves a cascade of disulfide bond formation and reduction steps.</text>
</comment>
<feature type="disulfide bond" description="Redox-active" evidence="18">
    <location>
        <begin position="508"/>
        <end position="511"/>
    </location>
</feature>
<dbReference type="Pfam" id="PF02683">
    <property type="entry name" value="DsbD_TM"/>
    <property type="match status" value="1"/>
</dbReference>
<keyword evidence="5 18" id="KW-0997">Cell inner membrane</keyword>
<name>A0A1C2DA20_9PSED</name>
<evidence type="ECO:0000256" key="17">
    <source>
        <dbReference type="ARBA" id="ARBA00047804"/>
    </source>
</evidence>
<evidence type="ECO:0000256" key="4">
    <source>
        <dbReference type="ARBA" id="ARBA00022475"/>
    </source>
</evidence>
<dbReference type="InterPro" id="IPR003834">
    <property type="entry name" value="Cyt_c_assmbl_TM_dom"/>
</dbReference>
<dbReference type="GO" id="GO:0045454">
    <property type="term" value="P:cell redox homeostasis"/>
    <property type="evidence" value="ECO:0007669"/>
    <property type="project" value="TreeGrafter"/>
</dbReference>
<comment type="catalytic activity">
    <reaction evidence="16 18">
        <text>[protein]-dithiol + NAD(+) = [protein]-disulfide + NADH + H(+)</text>
        <dbReference type="Rhea" id="RHEA:18749"/>
        <dbReference type="Rhea" id="RHEA-COMP:10593"/>
        <dbReference type="Rhea" id="RHEA-COMP:10594"/>
        <dbReference type="ChEBI" id="CHEBI:15378"/>
        <dbReference type="ChEBI" id="CHEBI:29950"/>
        <dbReference type="ChEBI" id="CHEBI:50058"/>
        <dbReference type="ChEBI" id="CHEBI:57540"/>
        <dbReference type="ChEBI" id="CHEBI:57945"/>
        <dbReference type="EC" id="1.8.1.8"/>
    </reaction>
</comment>
<keyword evidence="15 18" id="KW-0676">Redox-active center</keyword>
<protein>
    <recommendedName>
        <fullName evidence="18">Thiol:disulfide interchange protein DsbD</fullName>
        <ecNumber evidence="18">1.8.1.8</ecNumber>
    </recommendedName>
    <alternativeName>
        <fullName evidence="18">Protein-disulfide reductase</fullName>
        <shortName evidence="18">Disulfide reductase</shortName>
    </alternativeName>
</protein>
<dbReference type="PANTHER" id="PTHR32234:SF0">
    <property type="entry name" value="THIOL:DISULFIDE INTERCHANGE PROTEIN DSBD"/>
    <property type="match status" value="1"/>
</dbReference>
<proteinExistence type="inferred from homology"/>
<keyword evidence="4 18" id="KW-1003">Cell membrane</keyword>